<gene>
    <name evidence="2" type="ORF">GCM10017668_45760</name>
</gene>
<evidence type="ECO:0000313" key="3">
    <source>
        <dbReference type="Proteomes" id="UP000516373"/>
    </source>
</evidence>
<feature type="region of interest" description="Disordered" evidence="1">
    <location>
        <begin position="39"/>
        <end position="81"/>
    </location>
</feature>
<sequence>MGSLKRSLATSRESTVTRRPTLLAALTLTAAAALTLSACGSDDSSTGKDNDKIAGADTGSEASASPTASDPAPAGRPKIDLPSDLSYAFDWPKTGNKEKDAILADSEQSIKAVDLAIVNQDALDKPYLYYYEGEAAAGTQTFIQAYVKAKARVTGAYRFYDPVVTVRGKGSGSLVYCEDQSKAYDMYLKTKKINKTPATKNSYVLYNTLLQKNDKGVWVIEKILSQRGSDRCQP</sequence>
<dbReference type="Proteomes" id="UP000516373">
    <property type="component" value="Chromosome"/>
</dbReference>
<organism evidence="2 3">
    <name type="scientific">Streptomyces tuirus</name>
    <dbReference type="NCBI Taxonomy" id="68278"/>
    <lineage>
        <taxon>Bacteria</taxon>
        <taxon>Bacillati</taxon>
        <taxon>Actinomycetota</taxon>
        <taxon>Actinomycetes</taxon>
        <taxon>Kitasatosporales</taxon>
        <taxon>Streptomycetaceae</taxon>
        <taxon>Streptomyces</taxon>
    </lineage>
</organism>
<evidence type="ECO:0000313" key="2">
    <source>
        <dbReference type="EMBL" id="BCL22733.1"/>
    </source>
</evidence>
<accession>A0A7G1NHS1</accession>
<protein>
    <submittedName>
        <fullName evidence="2">Uncharacterized protein</fullName>
    </submittedName>
</protein>
<proteinExistence type="predicted"/>
<feature type="compositionally biased region" description="Low complexity" evidence="1">
    <location>
        <begin position="62"/>
        <end position="73"/>
    </location>
</feature>
<dbReference type="EMBL" id="AP023439">
    <property type="protein sequence ID" value="BCL22733.1"/>
    <property type="molecule type" value="Genomic_DNA"/>
</dbReference>
<name>A0A7G1NHS1_9ACTN</name>
<evidence type="ECO:0000256" key="1">
    <source>
        <dbReference type="SAM" id="MobiDB-lite"/>
    </source>
</evidence>
<reference evidence="2 3" key="1">
    <citation type="journal article" date="2014" name="Int. J. Syst. Evol. Microbiol.">
        <title>Complete genome sequence of Corynebacterium casei LMG S-19264T (=DSM 44701T), isolated from a smear-ripened cheese.</title>
        <authorList>
            <consortium name="US DOE Joint Genome Institute (JGI-PGF)"/>
            <person name="Walter F."/>
            <person name="Albersmeier A."/>
            <person name="Kalinowski J."/>
            <person name="Ruckert C."/>
        </authorList>
    </citation>
    <scope>NUCLEOTIDE SEQUENCE [LARGE SCALE GENOMIC DNA]</scope>
    <source>
        <strain evidence="2 3">JCM 4255</strain>
    </source>
</reference>
<dbReference type="AlphaFoldDB" id="A0A7G1NHS1"/>
<feature type="compositionally biased region" description="Basic and acidic residues" evidence="1">
    <location>
        <begin position="45"/>
        <end position="54"/>
    </location>
</feature>
<dbReference type="KEGG" id="stui:GCM10017668_45760"/>